<name>A0A482XDK7_LAOST</name>
<keyword evidence="8" id="KW-1185">Reference proteome</keyword>
<comment type="caution">
    <text evidence="7">The sequence shown here is derived from an EMBL/GenBank/DDBJ whole genome shotgun (WGS) entry which is preliminary data.</text>
</comment>
<reference evidence="7 8" key="1">
    <citation type="journal article" date="2017" name="Gigascience">
        <title>Genome sequence of the small brown planthopper, Laodelphax striatellus.</title>
        <authorList>
            <person name="Zhu J."/>
            <person name="Jiang F."/>
            <person name="Wang X."/>
            <person name="Yang P."/>
            <person name="Bao Y."/>
            <person name="Zhao W."/>
            <person name="Wang W."/>
            <person name="Lu H."/>
            <person name="Wang Q."/>
            <person name="Cui N."/>
            <person name="Li J."/>
            <person name="Chen X."/>
            <person name="Luo L."/>
            <person name="Yu J."/>
            <person name="Kang L."/>
            <person name="Cui F."/>
        </authorList>
    </citation>
    <scope>NUCLEOTIDE SEQUENCE [LARGE SCALE GENOMIC DNA]</scope>
    <source>
        <strain evidence="7">Lst14</strain>
    </source>
</reference>
<dbReference type="GO" id="GO:0012505">
    <property type="term" value="C:endomembrane system"/>
    <property type="evidence" value="ECO:0007669"/>
    <property type="project" value="UniProtKB-SubCell"/>
</dbReference>
<feature type="domain" description="Transmembrane protein 135 N-terminal" evidence="6">
    <location>
        <begin position="15"/>
        <end position="147"/>
    </location>
</feature>
<evidence type="ECO:0000256" key="3">
    <source>
        <dbReference type="ARBA" id="ARBA00022692"/>
    </source>
</evidence>
<evidence type="ECO:0000256" key="5">
    <source>
        <dbReference type="ARBA" id="ARBA00023136"/>
    </source>
</evidence>
<evidence type="ECO:0000313" key="8">
    <source>
        <dbReference type="Proteomes" id="UP000291343"/>
    </source>
</evidence>
<dbReference type="FunCoup" id="A0A482XDK7">
    <property type="interactions" value="1050"/>
</dbReference>
<evidence type="ECO:0000256" key="2">
    <source>
        <dbReference type="ARBA" id="ARBA00008924"/>
    </source>
</evidence>
<dbReference type="STRING" id="195883.A0A482XDK7"/>
<dbReference type="PANTHER" id="PTHR12459">
    <property type="entry name" value="TRANSMEMBRANE PROTEIN 135-RELATED"/>
    <property type="match status" value="1"/>
</dbReference>
<organism evidence="7 8">
    <name type="scientific">Laodelphax striatellus</name>
    <name type="common">Small brown planthopper</name>
    <name type="synonym">Delphax striatella</name>
    <dbReference type="NCBI Taxonomy" id="195883"/>
    <lineage>
        <taxon>Eukaryota</taxon>
        <taxon>Metazoa</taxon>
        <taxon>Ecdysozoa</taxon>
        <taxon>Arthropoda</taxon>
        <taxon>Hexapoda</taxon>
        <taxon>Insecta</taxon>
        <taxon>Pterygota</taxon>
        <taxon>Neoptera</taxon>
        <taxon>Paraneoptera</taxon>
        <taxon>Hemiptera</taxon>
        <taxon>Auchenorrhyncha</taxon>
        <taxon>Fulgoroidea</taxon>
        <taxon>Delphacidae</taxon>
        <taxon>Criomorphinae</taxon>
        <taxon>Laodelphax</taxon>
    </lineage>
</organism>
<dbReference type="OrthoDB" id="291792at2759"/>
<accession>A0A482XDK7</accession>
<evidence type="ECO:0000256" key="1">
    <source>
        <dbReference type="ARBA" id="ARBA00004127"/>
    </source>
</evidence>
<dbReference type="Pfam" id="PF15982">
    <property type="entry name" value="TMEM135_C_rich"/>
    <property type="match status" value="1"/>
</dbReference>
<proteinExistence type="inferred from homology"/>
<comment type="similarity">
    <text evidence="2">Belongs to the TMEM135 family.</text>
</comment>
<dbReference type="PANTHER" id="PTHR12459:SF15">
    <property type="entry name" value="TRANSMEMBRANE PROTEIN 135"/>
    <property type="match status" value="1"/>
</dbReference>
<evidence type="ECO:0000313" key="7">
    <source>
        <dbReference type="EMBL" id="RZF43772.1"/>
    </source>
</evidence>
<dbReference type="InterPro" id="IPR031926">
    <property type="entry name" value="TMEM135_N"/>
</dbReference>
<evidence type="ECO:0000259" key="6">
    <source>
        <dbReference type="Pfam" id="PF15982"/>
    </source>
</evidence>
<comment type="subcellular location">
    <subcellularLocation>
        <location evidence="1">Endomembrane system</location>
        <topology evidence="1">Multi-pass membrane protein</topology>
    </subcellularLocation>
</comment>
<keyword evidence="3" id="KW-0812">Transmembrane</keyword>
<dbReference type="InterPro" id="IPR026749">
    <property type="entry name" value="Tmem135"/>
</dbReference>
<dbReference type="EMBL" id="QKKF02012223">
    <property type="protein sequence ID" value="RZF43772.1"/>
    <property type="molecule type" value="Genomic_DNA"/>
</dbReference>
<keyword evidence="4" id="KW-1133">Transmembrane helix</keyword>
<dbReference type="InParanoid" id="A0A482XDK7"/>
<keyword evidence="5" id="KW-0472">Membrane</keyword>
<protein>
    <recommendedName>
        <fullName evidence="6">Transmembrane protein 135 N-terminal domain-containing protein</fullName>
    </recommendedName>
</protein>
<sequence>MTLLSKLKLKTIETNCADYVHPWTASCSDAWAELFLFAFQDALRINTTAYLVALLMRGRVPSKKDIKHTILGIIQSSIFLSCHAFGYSVTLCTLRKCLGGFNVLTASFIPSFLSSICAILIERPSRRSLLSLYVTNVASETLFHMCVWRGWLKPIRHGEVFIFTVSVAFLSYCYRSKHNDKDSIYSLLRFFIGPCEENGYTKRDVAALADSPPKKRNIVLQKLNNVLDYIKKLKSHPTCPHNNSCTFYSLQGFSKLFLLGYGLQISLNLLLQMKRIVRKPSMIPQIFFKKDTLRLGAFFGGFSALYRAMSCLLRCQFGFDDELLAVPAGVVGGLAFCFFRDNTVALYMMWKSLQILYNLGTGKGYVPELPQASIFFHCLSTAVLFHAALLEPHNLRSSYWKFLCSMSGGRIIDMDRVCLDSFGLQSTKSLEATLRKHKMLPRTSS</sequence>
<evidence type="ECO:0000256" key="4">
    <source>
        <dbReference type="ARBA" id="ARBA00022989"/>
    </source>
</evidence>
<dbReference type="AlphaFoldDB" id="A0A482XDK7"/>
<gene>
    <name evidence="7" type="ORF">LSTR_LSTR009195</name>
</gene>
<dbReference type="Proteomes" id="UP000291343">
    <property type="component" value="Unassembled WGS sequence"/>
</dbReference>